<keyword evidence="6 12" id="KW-0479">Metal-binding</keyword>
<evidence type="ECO:0000256" key="14">
    <source>
        <dbReference type="SAM" id="Phobius"/>
    </source>
</evidence>
<organism evidence="15 16">
    <name type="scientific">Pisolithus microcarpus 441</name>
    <dbReference type="NCBI Taxonomy" id="765257"/>
    <lineage>
        <taxon>Eukaryota</taxon>
        <taxon>Fungi</taxon>
        <taxon>Dikarya</taxon>
        <taxon>Basidiomycota</taxon>
        <taxon>Agaricomycotina</taxon>
        <taxon>Agaricomycetes</taxon>
        <taxon>Agaricomycetidae</taxon>
        <taxon>Boletales</taxon>
        <taxon>Sclerodermatineae</taxon>
        <taxon>Pisolithaceae</taxon>
        <taxon>Pisolithus</taxon>
    </lineage>
</organism>
<comment type="cofactor">
    <cofactor evidence="1 12">
        <name>heme</name>
        <dbReference type="ChEBI" id="CHEBI:30413"/>
    </cofactor>
</comment>
<dbReference type="PANTHER" id="PTHR46206:SF5">
    <property type="entry name" value="P450, PUTATIVE (EUROFUNG)-RELATED"/>
    <property type="match status" value="1"/>
</dbReference>
<evidence type="ECO:0000256" key="10">
    <source>
        <dbReference type="ARBA" id="ARBA00023033"/>
    </source>
</evidence>
<evidence type="ECO:0000256" key="5">
    <source>
        <dbReference type="ARBA" id="ARBA00022692"/>
    </source>
</evidence>
<dbReference type="InterPro" id="IPR017972">
    <property type="entry name" value="Cyt_P450_CS"/>
</dbReference>
<evidence type="ECO:0000256" key="9">
    <source>
        <dbReference type="ARBA" id="ARBA00023004"/>
    </source>
</evidence>
<keyword evidence="11 14" id="KW-0472">Membrane</keyword>
<dbReference type="SUPFAM" id="SSF48264">
    <property type="entry name" value="Cytochrome P450"/>
    <property type="match status" value="1"/>
</dbReference>
<feature type="transmembrane region" description="Helical" evidence="14">
    <location>
        <begin position="7"/>
        <end position="26"/>
    </location>
</feature>
<dbReference type="PROSITE" id="PS00086">
    <property type="entry name" value="CYTOCHROME_P450"/>
    <property type="match status" value="1"/>
</dbReference>
<comment type="similarity">
    <text evidence="3 13">Belongs to the cytochrome P450 family.</text>
</comment>
<evidence type="ECO:0000256" key="7">
    <source>
        <dbReference type="ARBA" id="ARBA00022989"/>
    </source>
</evidence>
<keyword evidence="10 13" id="KW-0503">Monooxygenase</keyword>
<dbReference type="STRING" id="765257.A0A0C9ZUD6"/>
<dbReference type="AlphaFoldDB" id="A0A0C9ZUD6"/>
<evidence type="ECO:0000256" key="3">
    <source>
        <dbReference type="ARBA" id="ARBA00010617"/>
    </source>
</evidence>
<evidence type="ECO:0008006" key="17">
    <source>
        <dbReference type="Google" id="ProtNLM"/>
    </source>
</evidence>
<evidence type="ECO:0000313" key="16">
    <source>
        <dbReference type="Proteomes" id="UP000054018"/>
    </source>
</evidence>
<name>A0A0C9ZUD6_9AGAM</name>
<dbReference type="InterPro" id="IPR002401">
    <property type="entry name" value="Cyt_P450_E_grp-I"/>
</dbReference>
<dbReference type="InterPro" id="IPR001128">
    <property type="entry name" value="Cyt_P450"/>
</dbReference>
<keyword evidence="9 12" id="KW-0408">Iron</keyword>
<dbReference type="GO" id="GO:0004497">
    <property type="term" value="F:monooxygenase activity"/>
    <property type="evidence" value="ECO:0007669"/>
    <property type="project" value="UniProtKB-KW"/>
</dbReference>
<dbReference type="GO" id="GO:0020037">
    <property type="term" value="F:heme binding"/>
    <property type="evidence" value="ECO:0007669"/>
    <property type="project" value="InterPro"/>
</dbReference>
<evidence type="ECO:0000256" key="13">
    <source>
        <dbReference type="RuleBase" id="RU000461"/>
    </source>
</evidence>
<proteinExistence type="inferred from homology"/>
<dbReference type="Pfam" id="PF00067">
    <property type="entry name" value="p450"/>
    <property type="match status" value="1"/>
</dbReference>
<keyword evidence="5 14" id="KW-0812">Transmembrane</keyword>
<dbReference type="GO" id="GO:0005506">
    <property type="term" value="F:iron ion binding"/>
    <property type="evidence" value="ECO:0007669"/>
    <property type="project" value="InterPro"/>
</dbReference>
<feature type="binding site" description="axial binding residue" evidence="12">
    <location>
        <position position="437"/>
    </location>
    <ligand>
        <name>heme</name>
        <dbReference type="ChEBI" id="CHEBI:30413"/>
    </ligand>
    <ligandPart>
        <name>Fe</name>
        <dbReference type="ChEBI" id="CHEBI:18248"/>
    </ligandPart>
</feature>
<accession>A0A0C9ZUD6</accession>
<keyword evidence="7 14" id="KW-1133">Transmembrane helix</keyword>
<evidence type="ECO:0000256" key="1">
    <source>
        <dbReference type="ARBA" id="ARBA00001971"/>
    </source>
</evidence>
<keyword evidence="4 12" id="KW-0349">Heme</keyword>
<dbReference type="EMBL" id="KN833689">
    <property type="protein sequence ID" value="KIK29574.1"/>
    <property type="molecule type" value="Genomic_DNA"/>
</dbReference>
<evidence type="ECO:0000256" key="8">
    <source>
        <dbReference type="ARBA" id="ARBA00023002"/>
    </source>
</evidence>
<protein>
    <recommendedName>
        <fullName evidence="17">Cytochrome P450</fullName>
    </recommendedName>
</protein>
<dbReference type="PANTHER" id="PTHR46206">
    <property type="entry name" value="CYTOCHROME P450"/>
    <property type="match status" value="1"/>
</dbReference>
<keyword evidence="8 13" id="KW-0560">Oxidoreductase</keyword>
<dbReference type="HOGENOM" id="CLU_022195_0_2_1"/>
<gene>
    <name evidence="15" type="ORF">PISMIDRAFT_6834</name>
</gene>
<sequence>MFSISSQVLYLVSASLAGFVTVPLFLRSRKLDAIPTVVSTNSWRSAIKNLMGASGIIQEGYNKYKNAPFKIPMLYNWIVVVSGTKLLDEVRMAPDDQLSSVEGANDFFKTAFTMGHRVANEPYHLGIIKTQLTRKLPNLCPIIEDEVSASLDDMFSLQNDEWKPVVALQASRDVVSRVFNRIFVGLPLCRNPDWLKFGNQHAIDSIVSMAKMDLFPRFMLVAIFLTSTRNHVERGVEFLGPAIMERRQSADRARGGEVVDVPDDFLQWLMENGTESAERDITQRMLNMIFVSVQGTASSLTRVVYDLAAHPEYLVPLREEVDAVVRQDGWTKVAIDKMYKIDSFLKESYRFDGVSSLVMIRKVLKDFTFSDGRVVPRGCYIAAPSYAVHHDVEFYEKPDDFDPFRYIRLHRDGDDMKQQVVSLGSNFLAFGHGKHACPGRFVAATIQKIILARIVSSYDLKLDNAPAPSKSVEFGVFIGPDPNTTILLKKRSFN</sequence>
<dbReference type="CDD" id="cd11041">
    <property type="entry name" value="CYP503A1-like"/>
    <property type="match status" value="1"/>
</dbReference>
<reference evidence="16" key="2">
    <citation type="submission" date="2015-01" db="EMBL/GenBank/DDBJ databases">
        <title>Evolutionary Origins and Diversification of the Mycorrhizal Mutualists.</title>
        <authorList>
            <consortium name="DOE Joint Genome Institute"/>
            <consortium name="Mycorrhizal Genomics Consortium"/>
            <person name="Kohler A."/>
            <person name="Kuo A."/>
            <person name="Nagy L.G."/>
            <person name="Floudas D."/>
            <person name="Copeland A."/>
            <person name="Barry K.W."/>
            <person name="Cichocki N."/>
            <person name="Veneault-Fourrey C."/>
            <person name="LaButti K."/>
            <person name="Lindquist E.A."/>
            <person name="Lipzen A."/>
            <person name="Lundell T."/>
            <person name="Morin E."/>
            <person name="Murat C."/>
            <person name="Riley R."/>
            <person name="Ohm R."/>
            <person name="Sun H."/>
            <person name="Tunlid A."/>
            <person name="Henrissat B."/>
            <person name="Grigoriev I.V."/>
            <person name="Hibbett D.S."/>
            <person name="Martin F."/>
        </authorList>
    </citation>
    <scope>NUCLEOTIDE SEQUENCE [LARGE SCALE GENOMIC DNA]</scope>
    <source>
        <strain evidence="16">441</strain>
    </source>
</reference>
<evidence type="ECO:0000256" key="11">
    <source>
        <dbReference type="ARBA" id="ARBA00023136"/>
    </source>
</evidence>
<evidence type="ECO:0000256" key="4">
    <source>
        <dbReference type="ARBA" id="ARBA00022617"/>
    </source>
</evidence>
<reference evidence="15 16" key="1">
    <citation type="submission" date="2014-04" db="EMBL/GenBank/DDBJ databases">
        <authorList>
            <consortium name="DOE Joint Genome Institute"/>
            <person name="Kuo A."/>
            <person name="Kohler A."/>
            <person name="Costa M.D."/>
            <person name="Nagy L.G."/>
            <person name="Floudas D."/>
            <person name="Copeland A."/>
            <person name="Barry K.W."/>
            <person name="Cichocki N."/>
            <person name="Veneault-Fourrey C."/>
            <person name="LaButti K."/>
            <person name="Lindquist E.A."/>
            <person name="Lipzen A."/>
            <person name="Lundell T."/>
            <person name="Morin E."/>
            <person name="Murat C."/>
            <person name="Sun H."/>
            <person name="Tunlid A."/>
            <person name="Henrissat B."/>
            <person name="Grigoriev I.V."/>
            <person name="Hibbett D.S."/>
            <person name="Martin F."/>
            <person name="Nordberg H.P."/>
            <person name="Cantor M.N."/>
            <person name="Hua S.X."/>
        </authorList>
    </citation>
    <scope>NUCLEOTIDE SEQUENCE [LARGE SCALE GENOMIC DNA]</scope>
    <source>
        <strain evidence="15 16">441</strain>
    </source>
</reference>
<dbReference type="OrthoDB" id="1844152at2759"/>
<evidence type="ECO:0000256" key="6">
    <source>
        <dbReference type="ARBA" id="ARBA00022723"/>
    </source>
</evidence>
<evidence type="ECO:0000313" key="15">
    <source>
        <dbReference type="EMBL" id="KIK29574.1"/>
    </source>
</evidence>
<evidence type="ECO:0000256" key="2">
    <source>
        <dbReference type="ARBA" id="ARBA00004370"/>
    </source>
</evidence>
<comment type="subcellular location">
    <subcellularLocation>
        <location evidence="2">Membrane</location>
    </subcellularLocation>
</comment>
<evidence type="ECO:0000256" key="12">
    <source>
        <dbReference type="PIRSR" id="PIRSR602401-1"/>
    </source>
</evidence>
<dbReference type="Proteomes" id="UP000054018">
    <property type="component" value="Unassembled WGS sequence"/>
</dbReference>
<dbReference type="Gene3D" id="1.10.630.10">
    <property type="entry name" value="Cytochrome P450"/>
    <property type="match status" value="1"/>
</dbReference>
<dbReference type="InterPro" id="IPR036396">
    <property type="entry name" value="Cyt_P450_sf"/>
</dbReference>
<keyword evidence="16" id="KW-1185">Reference proteome</keyword>
<dbReference type="PRINTS" id="PR00463">
    <property type="entry name" value="EP450I"/>
</dbReference>
<dbReference type="GO" id="GO:0016020">
    <property type="term" value="C:membrane"/>
    <property type="evidence" value="ECO:0007669"/>
    <property type="project" value="UniProtKB-SubCell"/>
</dbReference>
<dbReference type="GO" id="GO:0016705">
    <property type="term" value="F:oxidoreductase activity, acting on paired donors, with incorporation or reduction of molecular oxygen"/>
    <property type="evidence" value="ECO:0007669"/>
    <property type="project" value="InterPro"/>
</dbReference>